<accession>A0A5S3PU08</accession>
<protein>
    <submittedName>
        <fullName evidence="1">Uncharacterized protein</fullName>
    </submittedName>
</protein>
<proteinExistence type="predicted"/>
<dbReference type="AlphaFoldDB" id="A0A5S3PU08"/>
<evidence type="ECO:0000313" key="2">
    <source>
        <dbReference type="Proteomes" id="UP000310314"/>
    </source>
</evidence>
<sequence length="89" mass="10763">MTIDDFNHKWKRYLGDGHYGMDINIPEVILYLDSEFDKEVKINPDFQYFQIKLKYEMCVIYAESDKTTFWQNETNTMLGNTEPKLWEPK</sequence>
<reference evidence="1 2" key="1">
    <citation type="submission" date="2019-05" db="EMBL/GenBank/DDBJ databases">
        <authorList>
            <person name="Zhang J.-Y."/>
            <person name="Feg X."/>
            <person name="Du Z.-J."/>
        </authorList>
    </citation>
    <scope>NUCLEOTIDE SEQUENCE [LARGE SCALE GENOMIC DNA]</scope>
    <source>
        <strain evidence="1 2">RZ26</strain>
    </source>
</reference>
<evidence type="ECO:0000313" key="1">
    <source>
        <dbReference type="EMBL" id="TMM58430.1"/>
    </source>
</evidence>
<name>A0A5S3PU08_9FLAO</name>
<dbReference type="Proteomes" id="UP000310314">
    <property type="component" value="Unassembled WGS sequence"/>
</dbReference>
<organism evidence="1 2">
    <name type="scientific">Maribacter algarum</name>
    <name type="common">ex Zhang et al. 2020</name>
    <dbReference type="NCBI Taxonomy" id="2578118"/>
    <lineage>
        <taxon>Bacteria</taxon>
        <taxon>Pseudomonadati</taxon>
        <taxon>Bacteroidota</taxon>
        <taxon>Flavobacteriia</taxon>
        <taxon>Flavobacteriales</taxon>
        <taxon>Flavobacteriaceae</taxon>
        <taxon>Maribacter</taxon>
    </lineage>
</organism>
<gene>
    <name evidence="1" type="ORF">FEE95_03085</name>
</gene>
<dbReference type="RefSeq" id="WP_138656363.1">
    <property type="nucleotide sequence ID" value="NZ_VATY01000001.1"/>
</dbReference>
<dbReference type="EMBL" id="VATY01000001">
    <property type="protein sequence ID" value="TMM58430.1"/>
    <property type="molecule type" value="Genomic_DNA"/>
</dbReference>
<keyword evidence="2" id="KW-1185">Reference proteome</keyword>
<comment type="caution">
    <text evidence="1">The sequence shown here is derived from an EMBL/GenBank/DDBJ whole genome shotgun (WGS) entry which is preliminary data.</text>
</comment>